<keyword evidence="3" id="KW-1185">Reference proteome</keyword>
<dbReference type="RefSeq" id="WP_038516092.1">
    <property type="nucleotide sequence ID" value="NZ_CP008953.1"/>
</dbReference>
<dbReference type="PANTHER" id="PTHR38011">
    <property type="entry name" value="DIHYDROFOLATE REDUCTASE FAMILY PROTEIN (AFU_ORTHOLOGUE AFUA_8G06820)"/>
    <property type="match status" value="1"/>
</dbReference>
<dbReference type="KEGG" id="aja:AJAP_26535"/>
<dbReference type="eggNOG" id="COG0262">
    <property type="taxonomic scope" value="Bacteria"/>
</dbReference>
<dbReference type="Proteomes" id="UP000028492">
    <property type="component" value="Chromosome"/>
</dbReference>
<proteinExistence type="predicted"/>
<accession>A0A075V0M8</accession>
<dbReference type="PANTHER" id="PTHR38011:SF11">
    <property type="entry name" value="2,5-DIAMINO-6-RIBOSYLAMINO-4(3H)-PYRIMIDINONE 5'-PHOSPHATE REDUCTASE"/>
    <property type="match status" value="1"/>
</dbReference>
<organism evidence="2 3">
    <name type="scientific">Amycolatopsis japonica</name>
    <dbReference type="NCBI Taxonomy" id="208439"/>
    <lineage>
        <taxon>Bacteria</taxon>
        <taxon>Bacillati</taxon>
        <taxon>Actinomycetota</taxon>
        <taxon>Actinomycetes</taxon>
        <taxon>Pseudonocardiales</taxon>
        <taxon>Pseudonocardiaceae</taxon>
        <taxon>Amycolatopsis</taxon>
        <taxon>Amycolatopsis japonica group</taxon>
    </lineage>
</organism>
<dbReference type="InterPro" id="IPR050765">
    <property type="entry name" value="Riboflavin_Biosynth_HTPR"/>
</dbReference>
<evidence type="ECO:0000313" key="3">
    <source>
        <dbReference type="Proteomes" id="UP000028492"/>
    </source>
</evidence>
<dbReference type="EMBL" id="CP008953">
    <property type="protein sequence ID" value="AIG78154.1"/>
    <property type="molecule type" value="Genomic_DNA"/>
</dbReference>
<evidence type="ECO:0000313" key="2">
    <source>
        <dbReference type="EMBL" id="AIG78154.1"/>
    </source>
</evidence>
<name>A0A075V0M8_9PSEU</name>
<dbReference type="InterPro" id="IPR002734">
    <property type="entry name" value="RibDG_C"/>
</dbReference>
<feature type="domain" description="Bacterial bifunctional deaminase-reductase C-terminal" evidence="1">
    <location>
        <begin position="3"/>
        <end position="178"/>
    </location>
</feature>
<gene>
    <name evidence="2" type="ORF">AJAP_26535</name>
</gene>
<reference evidence="2 3" key="1">
    <citation type="journal article" date="2014" name="J. Biotechnol.">
        <title>Complete genome sequence of the actinobacterium Amycolatopsis japonica MG417-CF17(T) (=DSM 44213T) producing (S,S)-N,N'-ethylenediaminedisuccinic acid.</title>
        <authorList>
            <person name="Stegmann E."/>
            <person name="Albersmeier A."/>
            <person name="Spohn M."/>
            <person name="Gert H."/>
            <person name="Weber T."/>
            <person name="Wohlleben W."/>
            <person name="Kalinowski J."/>
            <person name="Ruckert C."/>
        </authorList>
    </citation>
    <scope>NUCLEOTIDE SEQUENCE [LARGE SCALE GENOMIC DNA]</scope>
    <source>
        <strain evidence="3">MG417-CF17 (DSM 44213)</strain>
    </source>
</reference>
<sequence>MRKLVYAVHTSLDGHIEGPKGEFDWAEMGSDLSGHSKELTGRADTLVYGRRVWEMMSSYWPEAETISDHPHDLEYAPIWRETPKIVFSRTLDKAGWNTEVIGGDLTERVTELKSRPGKDLLLMGGAELATALSDRGLIDEAHVVVHPVVLGGGKQLFGGGVRTNLRLTGTRTMDGRAVLLTYEKA</sequence>
<evidence type="ECO:0000259" key="1">
    <source>
        <dbReference type="Pfam" id="PF01872"/>
    </source>
</evidence>
<dbReference type="Gene3D" id="3.40.430.10">
    <property type="entry name" value="Dihydrofolate Reductase, subunit A"/>
    <property type="match status" value="1"/>
</dbReference>
<protein>
    <recommendedName>
        <fullName evidence="1">Bacterial bifunctional deaminase-reductase C-terminal domain-containing protein</fullName>
    </recommendedName>
</protein>
<dbReference type="STRING" id="208439.AJAP_26535"/>
<dbReference type="InterPro" id="IPR024072">
    <property type="entry name" value="DHFR-like_dom_sf"/>
</dbReference>
<dbReference type="GO" id="GO:0009231">
    <property type="term" value="P:riboflavin biosynthetic process"/>
    <property type="evidence" value="ECO:0007669"/>
    <property type="project" value="InterPro"/>
</dbReference>
<dbReference type="Pfam" id="PF01872">
    <property type="entry name" value="RibD_C"/>
    <property type="match status" value="1"/>
</dbReference>
<dbReference type="SUPFAM" id="SSF53597">
    <property type="entry name" value="Dihydrofolate reductase-like"/>
    <property type="match status" value="1"/>
</dbReference>
<dbReference type="HOGENOM" id="CLU_043966_1_3_11"/>
<dbReference type="AlphaFoldDB" id="A0A075V0M8"/>
<dbReference type="GO" id="GO:0008703">
    <property type="term" value="F:5-amino-6-(5-phosphoribosylamino)uracil reductase activity"/>
    <property type="evidence" value="ECO:0007669"/>
    <property type="project" value="InterPro"/>
</dbReference>